<dbReference type="Gene3D" id="3.10.20.30">
    <property type="match status" value="1"/>
</dbReference>
<protein>
    <submittedName>
        <fullName evidence="11">Ring-1,2-phenylacetyl-CoA epoxidase subunit PaaE</fullName>
    </submittedName>
</protein>
<evidence type="ECO:0000256" key="3">
    <source>
        <dbReference type="ARBA" id="ARBA00022714"/>
    </source>
</evidence>
<evidence type="ECO:0000256" key="4">
    <source>
        <dbReference type="ARBA" id="ARBA00022723"/>
    </source>
</evidence>
<dbReference type="PANTHER" id="PTHR47354">
    <property type="entry name" value="NADH OXIDOREDUCTASE HCR"/>
    <property type="match status" value="1"/>
</dbReference>
<proteinExistence type="predicted"/>
<dbReference type="InParanoid" id="A0A1I4GJT3"/>
<dbReference type="SUPFAM" id="SSF52343">
    <property type="entry name" value="Ferredoxin reductase-like, C-terminal NADP-linked domain"/>
    <property type="match status" value="1"/>
</dbReference>
<evidence type="ECO:0000259" key="9">
    <source>
        <dbReference type="PROSITE" id="PS51085"/>
    </source>
</evidence>
<accession>A0A1I4GJT3</accession>
<evidence type="ECO:0000256" key="7">
    <source>
        <dbReference type="ARBA" id="ARBA00023004"/>
    </source>
</evidence>
<keyword evidence="5" id="KW-0274">FAD</keyword>
<dbReference type="PROSITE" id="PS00197">
    <property type="entry name" value="2FE2S_FER_1"/>
    <property type="match status" value="1"/>
</dbReference>
<dbReference type="PRINTS" id="PR00406">
    <property type="entry name" value="CYTB5RDTASE"/>
</dbReference>
<evidence type="ECO:0000313" key="12">
    <source>
        <dbReference type="Proteomes" id="UP000199152"/>
    </source>
</evidence>
<dbReference type="AlphaFoldDB" id="A0A1I4GJT3"/>
<dbReference type="Pfam" id="PF00175">
    <property type="entry name" value="NAD_binding_1"/>
    <property type="match status" value="1"/>
</dbReference>
<dbReference type="InterPro" id="IPR001041">
    <property type="entry name" value="2Fe-2S_ferredoxin-type"/>
</dbReference>
<dbReference type="GO" id="GO:0016491">
    <property type="term" value="F:oxidoreductase activity"/>
    <property type="evidence" value="ECO:0007669"/>
    <property type="project" value="UniProtKB-KW"/>
</dbReference>
<keyword evidence="2" id="KW-0285">Flavoprotein</keyword>
<dbReference type="SUPFAM" id="SSF54292">
    <property type="entry name" value="2Fe-2S ferredoxin-like"/>
    <property type="match status" value="1"/>
</dbReference>
<evidence type="ECO:0000313" key="11">
    <source>
        <dbReference type="EMBL" id="SFL30288.1"/>
    </source>
</evidence>
<dbReference type="InterPro" id="IPR017938">
    <property type="entry name" value="Riboflavin_synthase-like_b-brl"/>
</dbReference>
<feature type="domain" description="FAD-binding FR-type" evidence="10">
    <location>
        <begin position="24"/>
        <end position="125"/>
    </location>
</feature>
<gene>
    <name evidence="11" type="ORF">SAMN04488085_10948</name>
</gene>
<keyword evidence="12" id="KW-1185">Reference proteome</keyword>
<reference evidence="11 12" key="1">
    <citation type="submission" date="2016-10" db="EMBL/GenBank/DDBJ databases">
        <authorList>
            <person name="de Groot N.N."/>
        </authorList>
    </citation>
    <scope>NUCLEOTIDE SEQUENCE [LARGE SCALE GENOMIC DNA]</scope>
    <source>
        <strain evidence="11 12">DSM 45317</strain>
    </source>
</reference>
<evidence type="ECO:0000256" key="8">
    <source>
        <dbReference type="ARBA" id="ARBA00023014"/>
    </source>
</evidence>
<evidence type="ECO:0000259" key="10">
    <source>
        <dbReference type="PROSITE" id="PS51384"/>
    </source>
</evidence>
<dbReference type="GO" id="GO:0050660">
    <property type="term" value="F:flavin adenine dinucleotide binding"/>
    <property type="evidence" value="ECO:0007669"/>
    <property type="project" value="TreeGrafter"/>
</dbReference>
<dbReference type="InterPro" id="IPR001433">
    <property type="entry name" value="OxRdtase_FAD/NAD-bd"/>
</dbReference>
<dbReference type="GO" id="GO:0051537">
    <property type="term" value="F:2 iron, 2 sulfur cluster binding"/>
    <property type="evidence" value="ECO:0007669"/>
    <property type="project" value="UniProtKB-KW"/>
</dbReference>
<dbReference type="PROSITE" id="PS51085">
    <property type="entry name" value="2FE2S_FER_2"/>
    <property type="match status" value="1"/>
</dbReference>
<organism evidence="11 12">
    <name type="scientific">Geodermatophilus ruber</name>
    <dbReference type="NCBI Taxonomy" id="504800"/>
    <lineage>
        <taxon>Bacteria</taxon>
        <taxon>Bacillati</taxon>
        <taxon>Actinomycetota</taxon>
        <taxon>Actinomycetes</taxon>
        <taxon>Geodermatophilales</taxon>
        <taxon>Geodermatophilaceae</taxon>
        <taxon>Geodermatophilus</taxon>
    </lineage>
</organism>
<dbReference type="CDD" id="cd06214">
    <property type="entry name" value="PA_degradation_oxidoreductase_like"/>
    <property type="match status" value="1"/>
</dbReference>
<dbReference type="InterPro" id="IPR039261">
    <property type="entry name" value="FNR_nucleotide-bd"/>
</dbReference>
<dbReference type="InterPro" id="IPR017927">
    <property type="entry name" value="FAD-bd_FR_type"/>
</dbReference>
<dbReference type="CDD" id="cd00207">
    <property type="entry name" value="fer2"/>
    <property type="match status" value="1"/>
</dbReference>
<evidence type="ECO:0000256" key="5">
    <source>
        <dbReference type="ARBA" id="ARBA00022827"/>
    </source>
</evidence>
<dbReference type="Gene3D" id="2.40.30.10">
    <property type="entry name" value="Translation factors"/>
    <property type="match status" value="1"/>
</dbReference>
<keyword evidence="4" id="KW-0479">Metal-binding</keyword>
<name>A0A1I4GJT3_9ACTN</name>
<dbReference type="InterPro" id="IPR012675">
    <property type="entry name" value="Beta-grasp_dom_sf"/>
</dbReference>
<dbReference type="InterPro" id="IPR008333">
    <property type="entry name" value="Cbr1-like_FAD-bd_dom"/>
</dbReference>
<keyword evidence="3" id="KW-0001">2Fe-2S</keyword>
<keyword evidence="7" id="KW-0408">Iron</keyword>
<evidence type="ECO:0000256" key="2">
    <source>
        <dbReference type="ARBA" id="ARBA00022630"/>
    </source>
</evidence>
<sequence length="367" mass="39938">MPPLSRRSAGTTPAFNPLARRRAPALHRLRVADVHPLTEDAVRISFEVPDRLRDDFRFRPGQHLVLVHPDGETRRTYSICSPAGGRLQVGVKRQDGGLFSTWAITELRPGDELDVMTPMGRFCLDLLPTHSKHYAAIAVGSGITPILSHVATVLEVERHSTVTLVYANRTRASTMFAAEIDELVTRYPGRLTVHHVLSREPVPGDHLSGRLTGELLRTTVAADGVDAWLLCGPEELISEITTLLASLGVPARSIHHELFTSGQDDAEEEPSGEVVDSDVTIIAQGEKTTVRVTAEDRSVLDAVLPVRPEVPYSCRDGVCATCRALTVEGSVVMRRTTGLDADELGAGYVLTCQARPTSNRVVLDLDA</sequence>
<dbReference type="RefSeq" id="WP_091326038.1">
    <property type="nucleotide sequence ID" value="NZ_FOSW01000009.1"/>
</dbReference>
<keyword evidence="6" id="KW-0560">Oxidoreductase</keyword>
<evidence type="ECO:0000256" key="6">
    <source>
        <dbReference type="ARBA" id="ARBA00023002"/>
    </source>
</evidence>
<dbReference type="PROSITE" id="PS51384">
    <property type="entry name" value="FAD_FR"/>
    <property type="match status" value="1"/>
</dbReference>
<comment type="cofactor">
    <cofactor evidence="1">
        <name>FAD</name>
        <dbReference type="ChEBI" id="CHEBI:57692"/>
    </cofactor>
</comment>
<dbReference type="STRING" id="504800.SAMN04488085_10948"/>
<dbReference type="SUPFAM" id="SSF63380">
    <property type="entry name" value="Riboflavin synthase domain-like"/>
    <property type="match status" value="1"/>
</dbReference>
<dbReference type="EMBL" id="FOSW01000009">
    <property type="protein sequence ID" value="SFL30288.1"/>
    <property type="molecule type" value="Genomic_DNA"/>
</dbReference>
<dbReference type="Pfam" id="PF00111">
    <property type="entry name" value="Fer2"/>
    <property type="match status" value="1"/>
</dbReference>
<evidence type="ECO:0000256" key="1">
    <source>
        <dbReference type="ARBA" id="ARBA00001974"/>
    </source>
</evidence>
<dbReference type="Proteomes" id="UP000199152">
    <property type="component" value="Unassembled WGS sequence"/>
</dbReference>
<dbReference type="InterPro" id="IPR036010">
    <property type="entry name" value="2Fe-2S_ferredoxin-like_sf"/>
</dbReference>
<dbReference type="OrthoDB" id="9796486at2"/>
<dbReference type="Gene3D" id="3.40.50.80">
    <property type="entry name" value="Nucleotide-binding domain of ferredoxin-NADP reductase (FNR) module"/>
    <property type="match status" value="1"/>
</dbReference>
<dbReference type="GO" id="GO:0046872">
    <property type="term" value="F:metal ion binding"/>
    <property type="evidence" value="ECO:0007669"/>
    <property type="project" value="UniProtKB-KW"/>
</dbReference>
<dbReference type="Pfam" id="PF00970">
    <property type="entry name" value="FAD_binding_6"/>
    <property type="match status" value="1"/>
</dbReference>
<feature type="domain" description="2Fe-2S ferredoxin-type" evidence="9">
    <location>
        <begin position="277"/>
        <end position="367"/>
    </location>
</feature>
<dbReference type="InterPro" id="IPR006058">
    <property type="entry name" value="2Fe2S_fd_BS"/>
</dbReference>
<dbReference type="PANTHER" id="PTHR47354:SF8">
    <property type="entry name" value="1,2-PHENYLACETYL-COA EPOXIDASE, SUBUNIT E"/>
    <property type="match status" value="1"/>
</dbReference>
<dbReference type="InterPro" id="IPR050415">
    <property type="entry name" value="MRET"/>
</dbReference>
<keyword evidence="8" id="KW-0411">Iron-sulfur</keyword>